<gene>
    <name evidence="3" type="ORF">PACILC2_39280</name>
</gene>
<dbReference type="InterPro" id="IPR036390">
    <property type="entry name" value="WH_DNA-bd_sf"/>
</dbReference>
<name>A0ABQ4NB06_9BACL</name>
<dbReference type="InterPro" id="IPR000835">
    <property type="entry name" value="HTH_MarR-typ"/>
</dbReference>
<dbReference type="PANTHER" id="PTHR33164:SF43">
    <property type="entry name" value="HTH-TYPE TRANSCRIPTIONAL REPRESSOR YETL"/>
    <property type="match status" value="1"/>
</dbReference>
<feature type="domain" description="HTH marR-type" evidence="2">
    <location>
        <begin position="2"/>
        <end position="137"/>
    </location>
</feature>
<evidence type="ECO:0000256" key="1">
    <source>
        <dbReference type="ARBA" id="ARBA00023125"/>
    </source>
</evidence>
<reference evidence="3 4" key="1">
    <citation type="submission" date="2021-04" db="EMBL/GenBank/DDBJ databases">
        <title>Draft genome sequence of Paenibacillus cisolokensis, LC2-13A.</title>
        <authorList>
            <person name="Uke A."/>
            <person name="Chhe C."/>
            <person name="Baramee S."/>
            <person name="Kosugi A."/>
        </authorList>
    </citation>
    <scope>NUCLEOTIDE SEQUENCE [LARGE SCALE GENOMIC DNA]</scope>
    <source>
        <strain evidence="3 4">LC2-13A</strain>
    </source>
</reference>
<sequence>MTDRMSEQFARIWMKLTKEWKIRLEEELAPGLTEGQLNVLELLAEHQPMKPSDLLQYLSTTPAAITTLLDRMERNGLIERTRDAGDRRIVWVTLTEKGESEVSRGVNVRDSIVRESLDRISVHNQQLLVYLLGKIAGMDTEPSQLIQPAIKKKAVM</sequence>
<accession>A0ABQ4NB06</accession>
<evidence type="ECO:0000259" key="2">
    <source>
        <dbReference type="PROSITE" id="PS50995"/>
    </source>
</evidence>
<dbReference type="EMBL" id="BOVJ01000129">
    <property type="protein sequence ID" value="GIQ65360.1"/>
    <property type="molecule type" value="Genomic_DNA"/>
</dbReference>
<keyword evidence="1" id="KW-0238">DNA-binding</keyword>
<dbReference type="PRINTS" id="PR00598">
    <property type="entry name" value="HTHMARR"/>
</dbReference>
<evidence type="ECO:0000313" key="3">
    <source>
        <dbReference type="EMBL" id="GIQ65360.1"/>
    </source>
</evidence>
<comment type="caution">
    <text evidence="3">The sequence shown here is derived from an EMBL/GenBank/DDBJ whole genome shotgun (WGS) entry which is preliminary data.</text>
</comment>
<dbReference type="InterPro" id="IPR036388">
    <property type="entry name" value="WH-like_DNA-bd_sf"/>
</dbReference>
<dbReference type="PROSITE" id="PS50995">
    <property type="entry name" value="HTH_MARR_2"/>
    <property type="match status" value="1"/>
</dbReference>
<dbReference type="Proteomes" id="UP000680304">
    <property type="component" value="Unassembled WGS sequence"/>
</dbReference>
<dbReference type="Pfam" id="PF01047">
    <property type="entry name" value="MarR"/>
    <property type="match status" value="1"/>
</dbReference>
<dbReference type="SUPFAM" id="SSF46785">
    <property type="entry name" value="Winged helix' DNA-binding domain"/>
    <property type="match status" value="1"/>
</dbReference>
<protein>
    <recommendedName>
        <fullName evidence="2">HTH marR-type domain-containing protein</fullName>
    </recommendedName>
</protein>
<dbReference type="PANTHER" id="PTHR33164">
    <property type="entry name" value="TRANSCRIPTIONAL REGULATOR, MARR FAMILY"/>
    <property type="match status" value="1"/>
</dbReference>
<evidence type="ECO:0000313" key="4">
    <source>
        <dbReference type="Proteomes" id="UP000680304"/>
    </source>
</evidence>
<dbReference type="Gene3D" id="1.10.10.10">
    <property type="entry name" value="Winged helix-like DNA-binding domain superfamily/Winged helix DNA-binding domain"/>
    <property type="match status" value="1"/>
</dbReference>
<organism evidence="3 4">
    <name type="scientific">Paenibacillus cisolokensis</name>
    <dbReference type="NCBI Taxonomy" id="1658519"/>
    <lineage>
        <taxon>Bacteria</taxon>
        <taxon>Bacillati</taxon>
        <taxon>Bacillota</taxon>
        <taxon>Bacilli</taxon>
        <taxon>Bacillales</taxon>
        <taxon>Paenibacillaceae</taxon>
        <taxon>Paenibacillus</taxon>
    </lineage>
</organism>
<dbReference type="InterPro" id="IPR039422">
    <property type="entry name" value="MarR/SlyA-like"/>
</dbReference>
<dbReference type="SMART" id="SM00347">
    <property type="entry name" value="HTH_MARR"/>
    <property type="match status" value="1"/>
</dbReference>
<keyword evidence="4" id="KW-1185">Reference proteome</keyword>
<proteinExistence type="predicted"/>